<sequence>MDASAPKPATAGPVPTGYFRWEPEEDDVLICRAVRNETHDVKTFVLAPRQDRQFEFVSGQFMTFEFEINGETIQRCYTISSPPTRRDTVTITVKRVPGGPVSNWLHDEFQPGMMLKATVPMGEFTWSGMQDTKYLFLSGGSGITPMMAMTRAAYDLALISDIEFVHAARSPDDIIFRDELSFMGRRNHWIKPTFICEKDSPFERWSGIRGRFDHAKLQVICPDFKERVVFVCGPAPFMKAVRELFVEAGFDMSRYHQESFNFESFTEEAQEQIAEATEAITTDVKVFQLEFTKTGRTVECPEGLTVLEAARRAGIRVPSSCSKGLCGTCKSKLTSGSVEMKHGGGIRQREIDAGMALLCCSRPKSDLVIER</sequence>
<feature type="domain" description="2Fe-2S ferredoxin-type" evidence="10">
    <location>
        <begin position="287"/>
        <end position="371"/>
    </location>
</feature>
<dbReference type="Gene3D" id="3.10.20.30">
    <property type="match status" value="1"/>
</dbReference>
<evidence type="ECO:0000256" key="3">
    <source>
        <dbReference type="ARBA" id="ARBA00022714"/>
    </source>
</evidence>
<dbReference type="PRINTS" id="PR00406">
    <property type="entry name" value="CYTB5RDTASE"/>
</dbReference>
<proteinExistence type="inferred from homology"/>
<evidence type="ECO:0000256" key="9">
    <source>
        <dbReference type="ARBA" id="ARBA00061434"/>
    </source>
</evidence>
<evidence type="ECO:0000259" key="11">
    <source>
        <dbReference type="PROSITE" id="PS51384"/>
    </source>
</evidence>
<keyword evidence="5" id="KW-0274">FAD</keyword>
<dbReference type="InterPro" id="IPR008333">
    <property type="entry name" value="Cbr1-like_FAD-bd_dom"/>
</dbReference>
<dbReference type="InterPro" id="IPR006058">
    <property type="entry name" value="2Fe2S_fd_BS"/>
</dbReference>
<evidence type="ECO:0000256" key="2">
    <source>
        <dbReference type="ARBA" id="ARBA00022630"/>
    </source>
</evidence>
<dbReference type="EMBL" id="JAGJCF010000018">
    <property type="protein sequence ID" value="MBP0617667.1"/>
    <property type="molecule type" value="Genomic_DNA"/>
</dbReference>
<evidence type="ECO:0000313" key="12">
    <source>
        <dbReference type="EMBL" id="MBP0617667.1"/>
    </source>
</evidence>
<evidence type="ECO:0000256" key="5">
    <source>
        <dbReference type="ARBA" id="ARBA00022827"/>
    </source>
</evidence>
<dbReference type="InterPro" id="IPR039261">
    <property type="entry name" value="FNR_nucleotide-bd"/>
</dbReference>
<keyword evidence="2" id="KW-0285">Flavoprotein</keyword>
<evidence type="ECO:0000259" key="10">
    <source>
        <dbReference type="PROSITE" id="PS51085"/>
    </source>
</evidence>
<dbReference type="InterPro" id="IPR017938">
    <property type="entry name" value="Riboflavin_synthase-like_b-brl"/>
</dbReference>
<evidence type="ECO:0000256" key="7">
    <source>
        <dbReference type="ARBA" id="ARBA00023004"/>
    </source>
</evidence>
<dbReference type="PROSITE" id="PS51085">
    <property type="entry name" value="2FE2S_FER_2"/>
    <property type="match status" value="1"/>
</dbReference>
<dbReference type="InterPro" id="IPR036010">
    <property type="entry name" value="2Fe-2S_ferredoxin-like_sf"/>
</dbReference>
<dbReference type="PANTHER" id="PTHR47354">
    <property type="entry name" value="NADH OXIDOREDUCTASE HCR"/>
    <property type="match status" value="1"/>
</dbReference>
<dbReference type="InterPro" id="IPR001433">
    <property type="entry name" value="OxRdtase_FAD/NAD-bd"/>
</dbReference>
<evidence type="ECO:0000256" key="6">
    <source>
        <dbReference type="ARBA" id="ARBA00023002"/>
    </source>
</evidence>
<gene>
    <name evidence="12" type="ORF">J6595_18945</name>
</gene>
<dbReference type="SUPFAM" id="SSF54292">
    <property type="entry name" value="2Fe-2S ferredoxin-like"/>
    <property type="match status" value="1"/>
</dbReference>
<dbReference type="PROSITE" id="PS00197">
    <property type="entry name" value="2FE2S_FER_1"/>
    <property type="match status" value="1"/>
</dbReference>
<keyword evidence="8" id="KW-0411">Iron-sulfur</keyword>
<dbReference type="CDD" id="cd06215">
    <property type="entry name" value="FNR_iron_sulfur_binding_1"/>
    <property type="match status" value="1"/>
</dbReference>
<dbReference type="SUPFAM" id="SSF63380">
    <property type="entry name" value="Riboflavin synthase domain-like"/>
    <property type="match status" value="1"/>
</dbReference>
<protein>
    <submittedName>
        <fullName evidence="12">Hybrid-cluster NAD(P)-dependent oxidoreductase</fullName>
    </submittedName>
</protein>
<dbReference type="Pfam" id="PF00111">
    <property type="entry name" value="Fer2"/>
    <property type="match status" value="1"/>
</dbReference>
<comment type="caution">
    <text evidence="12">The sequence shown here is derived from an EMBL/GenBank/DDBJ whole genome shotgun (WGS) entry which is preliminary data.</text>
</comment>
<dbReference type="RefSeq" id="WP_209596652.1">
    <property type="nucleotide sequence ID" value="NZ_JAGJCF010000018.1"/>
</dbReference>
<dbReference type="InterPro" id="IPR012675">
    <property type="entry name" value="Beta-grasp_dom_sf"/>
</dbReference>
<accession>A0ABS4BLQ9</accession>
<keyword evidence="4" id="KW-0479">Metal-binding</keyword>
<dbReference type="Pfam" id="PF00175">
    <property type="entry name" value="NAD_binding_1"/>
    <property type="match status" value="1"/>
</dbReference>
<evidence type="ECO:0000313" key="13">
    <source>
        <dbReference type="Proteomes" id="UP000678276"/>
    </source>
</evidence>
<evidence type="ECO:0000256" key="1">
    <source>
        <dbReference type="ARBA" id="ARBA00001974"/>
    </source>
</evidence>
<dbReference type="CDD" id="cd00207">
    <property type="entry name" value="fer2"/>
    <property type="match status" value="1"/>
</dbReference>
<dbReference type="Pfam" id="PF00970">
    <property type="entry name" value="FAD_binding_6"/>
    <property type="match status" value="1"/>
</dbReference>
<reference evidence="12 13" key="1">
    <citation type="submission" date="2021-04" db="EMBL/GenBank/DDBJ databases">
        <title>Whole genome sequence of Jiella sp. KSK16Y-1.</title>
        <authorList>
            <person name="Tuo L."/>
        </authorList>
    </citation>
    <scope>NUCLEOTIDE SEQUENCE [LARGE SCALE GENOMIC DNA]</scope>
    <source>
        <strain evidence="12 13">KSK16Y-1</strain>
    </source>
</reference>
<name>A0ABS4BLQ9_9HYPH</name>
<comment type="cofactor">
    <cofactor evidence="1">
        <name>FAD</name>
        <dbReference type="ChEBI" id="CHEBI:57692"/>
    </cofactor>
</comment>
<organism evidence="12 13">
    <name type="scientific">Jiella mangrovi</name>
    <dbReference type="NCBI Taxonomy" id="2821407"/>
    <lineage>
        <taxon>Bacteria</taxon>
        <taxon>Pseudomonadati</taxon>
        <taxon>Pseudomonadota</taxon>
        <taxon>Alphaproteobacteria</taxon>
        <taxon>Hyphomicrobiales</taxon>
        <taxon>Aurantimonadaceae</taxon>
        <taxon>Jiella</taxon>
    </lineage>
</organism>
<dbReference type="InterPro" id="IPR001041">
    <property type="entry name" value="2Fe-2S_ferredoxin-type"/>
</dbReference>
<dbReference type="PROSITE" id="PS51384">
    <property type="entry name" value="FAD_FR"/>
    <property type="match status" value="1"/>
</dbReference>
<keyword evidence="3" id="KW-0001">2Fe-2S</keyword>
<evidence type="ECO:0000256" key="4">
    <source>
        <dbReference type="ARBA" id="ARBA00022723"/>
    </source>
</evidence>
<evidence type="ECO:0000256" key="8">
    <source>
        <dbReference type="ARBA" id="ARBA00023014"/>
    </source>
</evidence>
<dbReference type="SUPFAM" id="SSF52343">
    <property type="entry name" value="Ferredoxin reductase-like, C-terminal NADP-linked domain"/>
    <property type="match status" value="1"/>
</dbReference>
<dbReference type="Gene3D" id="3.40.50.80">
    <property type="entry name" value="Nucleotide-binding domain of ferredoxin-NADP reductase (FNR) module"/>
    <property type="match status" value="1"/>
</dbReference>
<dbReference type="Gene3D" id="2.40.30.10">
    <property type="entry name" value="Translation factors"/>
    <property type="match status" value="1"/>
</dbReference>
<feature type="domain" description="FAD-binding FR-type" evidence="11">
    <location>
        <begin position="24"/>
        <end position="127"/>
    </location>
</feature>
<comment type="similarity">
    <text evidence="9">In the N-terminal section; belongs to the FAD-binding oxidoreductase type 6 family.</text>
</comment>
<keyword evidence="6" id="KW-0560">Oxidoreductase</keyword>
<dbReference type="Proteomes" id="UP000678276">
    <property type="component" value="Unassembled WGS sequence"/>
</dbReference>
<keyword evidence="7" id="KW-0408">Iron</keyword>
<keyword evidence="13" id="KW-1185">Reference proteome</keyword>
<dbReference type="InterPro" id="IPR017927">
    <property type="entry name" value="FAD-bd_FR_type"/>
</dbReference>
<dbReference type="PANTHER" id="PTHR47354:SF6">
    <property type="entry name" value="NADH OXIDOREDUCTASE HCR"/>
    <property type="match status" value="1"/>
</dbReference>
<dbReference type="InterPro" id="IPR050415">
    <property type="entry name" value="MRET"/>
</dbReference>